<dbReference type="RefSeq" id="WP_167836100.1">
    <property type="nucleotide sequence ID" value="NZ_OOFM01000004.1"/>
</dbReference>
<evidence type="ECO:0000313" key="2">
    <source>
        <dbReference type="Proteomes" id="UP000246073"/>
    </source>
</evidence>
<accession>A0A2P9HI41</accession>
<reference evidence="2" key="1">
    <citation type="submission" date="2017-12" db="EMBL/GenBank/DDBJ databases">
        <authorList>
            <person name="Diaz M."/>
        </authorList>
    </citation>
    <scope>NUCLEOTIDE SEQUENCE [LARGE SCALE GENOMIC DNA]</scope>
    <source>
        <strain evidence="2">FI11154</strain>
    </source>
</reference>
<protein>
    <submittedName>
        <fullName evidence="1">Uncharacterized protein</fullName>
    </submittedName>
</protein>
<evidence type="ECO:0000313" key="1">
    <source>
        <dbReference type="EMBL" id="SPL63769.1"/>
    </source>
</evidence>
<name>A0A2P9HI41_9HYPH</name>
<dbReference type="Proteomes" id="UP000246073">
    <property type="component" value="Unassembled WGS sequence"/>
</dbReference>
<gene>
    <name evidence="1" type="ORF">OHAE_3701</name>
</gene>
<dbReference type="AlphaFoldDB" id="A0A2P9HI41"/>
<dbReference type="EMBL" id="OOFM01000004">
    <property type="protein sequence ID" value="SPL63769.1"/>
    <property type="molecule type" value="Genomic_DNA"/>
</dbReference>
<organism evidence="1 2">
    <name type="scientific">Ochrobactrum soli</name>
    <dbReference type="NCBI Taxonomy" id="2448455"/>
    <lineage>
        <taxon>Bacteria</taxon>
        <taxon>Pseudomonadati</taxon>
        <taxon>Pseudomonadota</taxon>
        <taxon>Alphaproteobacteria</taxon>
        <taxon>Hyphomicrobiales</taxon>
        <taxon>Brucellaceae</taxon>
        <taxon>Brucella/Ochrobactrum group</taxon>
        <taxon>Ochrobactrum</taxon>
    </lineage>
</organism>
<sequence>MTALFLGGPDFLENGFRSRCAKDYLFIASILTTSGFPHLGRWQDNIAVEAAIDE</sequence>
<proteinExistence type="predicted"/>